<dbReference type="Proteomes" id="UP000027120">
    <property type="component" value="Unassembled WGS sequence"/>
</dbReference>
<dbReference type="AlphaFoldDB" id="A0A067GN80"/>
<dbReference type="STRING" id="2711.A0A067GN80"/>
<dbReference type="EMBL" id="KK784880">
    <property type="protein sequence ID" value="KDO76888.1"/>
    <property type="molecule type" value="Genomic_DNA"/>
</dbReference>
<evidence type="ECO:0000313" key="2">
    <source>
        <dbReference type="Proteomes" id="UP000027120"/>
    </source>
</evidence>
<reference evidence="1 2" key="1">
    <citation type="submission" date="2014-04" db="EMBL/GenBank/DDBJ databases">
        <authorList>
            <consortium name="International Citrus Genome Consortium"/>
            <person name="Gmitter F."/>
            <person name="Chen C."/>
            <person name="Farmerie W."/>
            <person name="Harkins T."/>
            <person name="Desany B."/>
            <person name="Mohiuddin M."/>
            <person name="Kodira C."/>
            <person name="Borodovsky M."/>
            <person name="Lomsadze A."/>
            <person name="Burns P."/>
            <person name="Jenkins J."/>
            <person name="Prochnik S."/>
            <person name="Shu S."/>
            <person name="Chapman J."/>
            <person name="Pitluck S."/>
            <person name="Schmutz J."/>
            <person name="Rokhsar D."/>
        </authorList>
    </citation>
    <scope>NUCLEOTIDE SEQUENCE</scope>
</reference>
<gene>
    <name evidence="1" type="ORF">CISIN_1g0074372mg</name>
</gene>
<keyword evidence="2" id="KW-1185">Reference proteome</keyword>
<accession>A0A067GN80</accession>
<protein>
    <submittedName>
        <fullName evidence="1">Uncharacterized protein</fullName>
    </submittedName>
</protein>
<evidence type="ECO:0000313" key="1">
    <source>
        <dbReference type="EMBL" id="KDO76887.1"/>
    </source>
</evidence>
<dbReference type="EMBL" id="KK784880">
    <property type="protein sequence ID" value="KDO76886.1"/>
    <property type="molecule type" value="Genomic_DNA"/>
</dbReference>
<name>A0A067GN80_CITSI</name>
<dbReference type="EMBL" id="KK784880">
    <property type="protein sequence ID" value="KDO76887.1"/>
    <property type="molecule type" value="Genomic_DNA"/>
</dbReference>
<proteinExistence type="predicted"/>
<feature type="non-terminal residue" evidence="1">
    <location>
        <position position="104"/>
    </location>
</feature>
<sequence length="104" mass="11827">MATTTATLYHQLPSDIRLATCTLFRSFNHRHLLIPQCAGASSRPYFSRSTTPFRLLAFSTNANEPFVEKVSDKPPICSADELHYVSVANCDWRLALWRYNPPPQ</sequence>
<organism evidence="1 2">
    <name type="scientific">Citrus sinensis</name>
    <name type="common">Sweet orange</name>
    <name type="synonym">Citrus aurantium var. sinensis</name>
    <dbReference type="NCBI Taxonomy" id="2711"/>
    <lineage>
        <taxon>Eukaryota</taxon>
        <taxon>Viridiplantae</taxon>
        <taxon>Streptophyta</taxon>
        <taxon>Embryophyta</taxon>
        <taxon>Tracheophyta</taxon>
        <taxon>Spermatophyta</taxon>
        <taxon>Magnoliopsida</taxon>
        <taxon>eudicotyledons</taxon>
        <taxon>Gunneridae</taxon>
        <taxon>Pentapetalae</taxon>
        <taxon>rosids</taxon>
        <taxon>malvids</taxon>
        <taxon>Sapindales</taxon>
        <taxon>Rutaceae</taxon>
        <taxon>Aurantioideae</taxon>
        <taxon>Citrus</taxon>
    </lineage>
</organism>
<dbReference type="EMBL" id="KK784880">
    <property type="protein sequence ID" value="KDO76885.1"/>
    <property type="molecule type" value="Genomic_DNA"/>
</dbReference>